<feature type="region of interest" description="Disordered" evidence="1">
    <location>
        <begin position="34"/>
        <end position="59"/>
    </location>
</feature>
<organism evidence="3 4">
    <name type="scientific">Nonomuraea antimicrobica</name>
    <dbReference type="NCBI Taxonomy" id="561173"/>
    <lineage>
        <taxon>Bacteria</taxon>
        <taxon>Bacillati</taxon>
        <taxon>Actinomycetota</taxon>
        <taxon>Actinomycetes</taxon>
        <taxon>Streptosporangiales</taxon>
        <taxon>Streptosporangiaceae</taxon>
        <taxon>Nonomuraea</taxon>
    </lineage>
</organism>
<comment type="caution">
    <text evidence="3">The sequence shown here is derived from an EMBL/GenBank/DDBJ whole genome shotgun (WGS) entry which is preliminary data.</text>
</comment>
<feature type="compositionally biased region" description="Polar residues" evidence="1">
    <location>
        <begin position="36"/>
        <end position="46"/>
    </location>
</feature>
<dbReference type="RefSeq" id="WP_344893803.1">
    <property type="nucleotide sequence ID" value="NZ_BAAAZP010000212.1"/>
</dbReference>
<evidence type="ECO:0000256" key="2">
    <source>
        <dbReference type="SAM" id="SignalP"/>
    </source>
</evidence>
<protein>
    <recommendedName>
        <fullName evidence="5">Secreted protein</fullName>
    </recommendedName>
</protein>
<accession>A0ABP7E231</accession>
<feature type="chain" id="PRO_5046219855" description="Secreted protein" evidence="2">
    <location>
        <begin position="27"/>
        <end position="174"/>
    </location>
</feature>
<evidence type="ECO:0000256" key="1">
    <source>
        <dbReference type="SAM" id="MobiDB-lite"/>
    </source>
</evidence>
<keyword evidence="2" id="KW-0732">Signal</keyword>
<proteinExistence type="predicted"/>
<feature type="signal peptide" evidence="2">
    <location>
        <begin position="1"/>
        <end position="26"/>
    </location>
</feature>
<name>A0ABP7E231_9ACTN</name>
<dbReference type="EMBL" id="BAAAZP010000212">
    <property type="protein sequence ID" value="GAA3711157.1"/>
    <property type="molecule type" value="Genomic_DNA"/>
</dbReference>
<sequence length="174" mass="17162">MPDPAPAGRTQRAVGCVVLAALTALAVTGCGDPGNGTASAEPSSQRPSLAPPTPSPAVTAADGDDLAACTDGNCEIAVSRPVTIRFEIPDGPATLSLTKVGRNEVGYKVTSGDSRTSGEASGDGWGCLAVFTPGGSSSGCSLIASEPPDRQEGAVVLQVLAGAEGTALLRLVSD</sequence>
<evidence type="ECO:0008006" key="5">
    <source>
        <dbReference type="Google" id="ProtNLM"/>
    </source>
</evidence>
<keyword evidence="4" id="KW-1185">Reference proteome</keyword>
<gene>
    <name evidence="3" type="ORF">GCM10022224_090790</name>
</gene>
<reference evidence="4" key="1">
    <citation type="journal article" date="2019" name="Int. J. Syst. Evol. Microbiol.">
        <title>The Global Catalogue of Microorganisms (GCM) 10K type strain sequencing project: providing services to taxonomists for standard genome sequencing and annotation.</title>
        <authorList>
            <consortium name="The Broad Institute Genomics Platform"/>
            <consortium name="The Broad Institute Genome Sequencing Center for Infectious Disease"/>
            <person name="Wu L."/>
            <person name="Ma J."/>
        </authorList>
    </citation>
    <scope>NUCLEOTIDE SEQUENCE [LARGE SCALE GENOMIC DNA]</scope>
    <source>
        <strain evidence="4">JCM 16904</strain>
    </source>
</reference>
<dbReference type="Proteomes" id="UP001500902">
    <property type="component" value="Unassembled WGS sequence"/>
</dbReference>
<evidence type="ECO:0000313" key="3">
    <source>
        <dbReference type="EMBL" id="GAA3711157.1"/>
    </source>
</evidence>
<evidence type="ECO:0000313" key="4">
    <source>
        <dbReference type="Proteomes" id="UP001500902"/>
    </source>
</evidence>